<evidence type="ECO:0000313" key="2">
    <source>
        <dbReference type="EMBL" id="ALU12221.1"/>
    </source>
</evidence>
<evidence type="ECO:0000256" key="1">
    <source>
        <dbReference type="SAM" id="Phobius"/>
    </source>
</evidence>
<dbReference type="KEGG" id="iis:EYM_01580"/>
<feature type="transmembrane region" description="Helical" evidence="1">
    <location>
        <begin position="94"/>
        <end position="114"/>
    </location>
</feature>
<dbReference type="STRING" id="940295.EYM_01580"/>
<organism evidence="2 3">
    <name type="scientific">Ignicoccus islandicus DSM 13165</name>
    <dbReference type="NCBI Taxonomy" id="940295"/>
    <lineage>
        <taxon>Archaea</taxon>
        <taxon>Thermoproteota</taxon>
        <taxon>Thermoprotei</taxon>
        <taxon>Desulfurococcales</taxon>
        <taxon>Desulfurococcaceae</taxon>
        <taxon>Ignicoccus</taxon>
    </lineage>
</organism>
<proteinExistence type="predicted"/>
<dbReference type="OrthoDB" id="381791at2157"/>
<dbReference type="Pfam" id="PF09973">
    <property type="entry name" value="DUF2208"/>
    <property type="match status" value="1"/>
</dbReference>
<accession>A0A0U2MAI2</accession>
<keyword evidence="1" id="KW-1133">Transmembrane helix</keyword>
<evidence type="ECO:0008006" key="4">
    <source>
        <dbReference type="Google" id="ProtNLM"/>
    </source>
</evidence>
<sequence>MEPNPFGKKAMLLSQASMLTFATIMSFFPQYYGFLLVIYFILMLVIMYKYFGKHLKKAMERPKGKVHYEENSKELLETDPEMERILKGQMSQSLFSSLPIMVLLLFGFTLWPTITHIPNPVYRFAAIVAYFEGYTVLNYFLNKHAMKKMAEIPKPITSYKVTEGGIQIKPFGNIPFPLKDYEIKVVEESKAVDLVSKKPGVPSYRLYSKNPKRLAELLLKLGKGIEKVESNTA</sequence>
<dbReference type="Proteomes" id="UP000060778">
    <property type="component" value="Chromosome"/>
</dbReference>
<keyword evidence="1" id="KW-0812">Transmembrane</keyword>
<reference evidence="2 3" key="1">
    <citation type="submission" date="2013-11" db="EMBL/GenBank/DDBJ databases">
        <title>Comparative genomics of Ignicoccus.</title>
        <authorList>
            <person name="Podar M."/>
        </authorList>
    </citation>
    <scope>NUCLEOTIDE SEQUENCE [LARGE SCALE GENOMIC DNA]</scope>
    <source>
        <strain evidence="2 3">DSM 13165</strain>
    </source>
</reference>
<evidence type="ECO:0000313" key="3">
    <source>
        <dbReference type="Proteomes" id="UP000060778"/>
    </source>
</evidence>
<dbReference type="GeneID" id="30679724"/>
<name>A0A0U2MAI2_9CREN</name>
<dbReference type="InterPro" id="IPR009198">
    <property type="entry name" value="UCP014484_TM"/>
</dbReference>
<dbReference type="AlphaFoldDB" id="A0A0U2MAI2"/>
<feature type="transmembrane region" description="Helical" evidence="1">
    <location>
        <begin position="120"/>
        <end position="141"/>
    </location>
</feature>
<gene>
    <name evidence="2" type="ORF">EYM_01580</name>
</gene>
<feature type="transmembrane region" description="Helical" evidence="1">
    <location>
        <begin position="34"/>
        <end position="51"/>
    </location>
</feature>
<dbReference type="EMBL" id="CP006867">
    <property type="protein sequence ID" value="ALU12221.1"/>
    <property type="molecule type" value="Genomic_DNA"/>
</dbReference>
<keyword evidence="3" id="KW-1185">Reference proteome</keyword>
<keyword evidence="1" id="KW-0472">Membrane</keyword>
<protein>
    <recommendedName>
        <fullName evidence="4">DUF2208 domain-containing protein</fullName>
    </recommendedName>
</protein>
<dbReference type="RefSeq" id="WP_075049356.1">
    <property type="nucleotide sequence ID" value="NZ_CP006867.1"/>
</dbReference>